<dbReference type="AlphaFoldDB" id="A0A0A9ANK2"/>
<name>A0A0A9ANK2_ARUDO</name>
<sequence length="79" mass="8684">MFGVVKCFCMVVLLGMIKMLIAWNPKPFSLELVNWAIQSPLLLAVGFYPASTSLLLSCACVFSLQNRHCICAPRTSSDS</sequence>
<evidence type="ECO:0000256" key="1">
    <source>
        <dbReference type="SAM" id="Phobius"/>
    </source>
</evidence>
<reference evidence="2" key="2">
    <citation type="journal article" date="2015" name="Data Brief">
        <title>Shoot transcriptome of the giant reed, Arundo donax.</title>
        <authorList>
            <person name="Barrero R.A."/>
            <person name="Guerrero F.D."/>
            <person name="Moolhuijzen P."/>
            <person name="Goolsby J.A."/>
            <person name="Tidwell J."/>
            <person name="Bellgard S.E."/>
            <person name="Bellgard M.I."/>
        </authorList>
    </citation>
    <scope>NUCLEOTIDE SEQUENCE</scope>
    <source>
        <tissue evidence="2">Shoot tissue taken approximately 20 cm above the soil surface</tissue>
    </source>
</reference>
<evidence type="ECO:0000313" key="2">
    <source>
        <dbReference type="EMBL" id="JAD52706.1"/>
    </source>
</evidence>
<feature type="transmembrane region" description="Helical" evidence="1">
    <location>
        <begin position="43"/>
        <end position="64"/>
    </location>
</feature>
<protein>
    <submittedName>
        <fullName evidence="2">Uncharacterized protein</fullName>
    </submittedName>
</protein>
<keyword evidence="1" id="KW-0472">Membrane</keyword>
<keyword evidence="1" id="KW-1133">Transmembrane helix</keyword>
<accession>A0A0A9ANK2</accession>
<proteinExistence type="predicted"/>
<dbReference type="EMBL" id="GBRH01245189">
    <property type="protein sequence ID" value="JAD52706.1"/>
    <property type="molecule type" value="Transcribed_RNA"/>
</dbReference>
<feature type="transmembrane region" description="Helical" evidence="1">
    <location>
        <begin position="7"/>
        <end position="23"/>
    </location>
</feature>
<keyword evidence="1" id="KW-0812">Transmembrane</keyword>
<organism evidence="2">
    <name type="scientific">Arundo donax</name>
    <name type="common">Giant reed</name>
    <name type="synonym">Donax arundinaceus</name>
    <dbReference type="NCBI Taxonomy" id="35708"/>
    <lineage>
        <taxon>Eukaryota</taxon>
        <taxon>Viridiplantae</taxon>
        <taxon>Streptophyta</taxon>
        <taxon>Embryophyta</taxon>
        <taxon>Tracheophyta</taxon>
        <taxon>Spermatophyta</taxon>
        <taxon>Magnoliopsida</taxon>
        <taxon>Liliopsida</taxon>
        <taxon>Poales</taxon>
        <taxon>Poaceae</taxon>
        <taxon>PACMAD clade</taxon>
        <taxon>Arundinoideae</taxon>
        <taxon>Arundineae</taxon>
        <taxon>Arundo</taxon>
    </lineage>
</organism>
<reference evidence="2" key="1">
    <citation type="submission" date="2014-09" db="EMBL/GenBank/DDBJ databases">
        <authorList>
            <person name="Magalhaes I.L.F."/>
            <person name="Oliveira U."/>
            <person name="Santos F.R."/>
            <person name="Vidigal T.H.D.A."/>
            <person name="Brescovit A.D."/>
            <person name="Santos A.J."/>
        </authorList>
    </citation>
    <scope>NUCLEOTIDE SEQUENCE</scope>
    <source>
        <tissue evidence="2">Shoot tissue taken approximately 20 cm above the soil surface</tissue>
    </source>
</reference>